<dbReference type="PANTHER" id="PTHR37164">
    <property type="entry name" value="BACTERIOHEMERYTHRIN"/>
    <property type="match status" value="1"/>
</dbReference>
<comment type="caution">
    <text evidence="6">The sequence shown here is derived from an EMBL/GenBank/DDBJ whole genome shotgun (WGS) entry which is preliminary data.</text>
</comment>
<reference evidence="6" key="2">
    <citation type="submission" date="2022-10" db="EMBL/GenBank/DDBJ databases">
        <authorList>
            <person name="Aronson H.S."/>
        </authorList>
    </citation>
    <scope>NUCLEOTIDE SEQUENCE</scope>
    <source>
        <strain evidence="6">RS19-109</strain>
    </source>
</reference>
<dbReference type="AlphaFoldDB" id="A0A9X4ME41"/>
<reference evidence="6" key="1">
    <citation type="journal article" date="2022" name="bioRxiv">
        <title>Thiovibrio frasassiensisgen. nov., sp. nov., an autotrophic, elemental sulfur disproportionating bacterium isolated from sulfidic karst sediment, and proposal of Thiovibrionaceae fam. nov.</title>
        <authorList>
            <person name="Aronson H."/>
            <person name="Thomas C."/>
            <person name="Bhattacharyya M."/>
            <person name="Eckstein S."/>
            <person name="Jensen S."/>
            <person name="Barco R."/>
            <person name="Macalady J."/>
            <person name="Amend J."/>
        </authorList>
    </citation>
    <scope>NUCLEOTIDE SEQUENCE</scope>
    <source>
        <strain evidence="6">RS19-109</strain>
    </source>
</reference>
<dbReference type="InterPro" id="IPR012827">
    <property type="entry name" value="Hemerythrin_metal-bd"/>
</dbReference>
<organism evidence="6 7">
    <name type="scientific">Thiovibrio frasassiensis</name>
    <dbReference type="NCBI Taxonomy" id="2984131"/>
    <lineage>
        <taxon>Bacteria</taxon>
        <taxon>Pseudomonadati</taxon>
        <taxon>Thermodesulfobacteriota</taxon>
        <taxon>Desulfobulbia</taxon>
        <taxon>Desulfobulbales</taxon>
        <taxon>Thiovibrionaceae</taxon>
        <taxon>Thiovibrio</taxon>
    </lineage>
</organism>
<dbReference type="GO" id="GO:0005344">
    <property type="term" value="F:oxygen carrier activity"/>
    <property type="evidence" value="ECO:0007669"/>
    <property type="project" value="UniProtKB-KW"/>
</dbReference>
<dbReference type="InterPro" id="IPR016131">
    <property type="entry name" value="Haemerythrin_Fe_BS"/>
</dbReference>
<dbReference type="InterPro" id="IPR035938">
    <property type="entry name" value="Hemerythrin-like_sf"/>
</dbReference>
<evidence type="ECO:0000313" key="7">
    <source>
        <dbReference type="Proteomes" id="UP001154240"/>
    </source>
</evidence>
<dbReference type="NCBIfam" id="NF033749">
    <property type="entry name" value="bact_hemeryth"/>
    <property type="match status" value="1"/>
</dbReference>
<dbReference type="RefSeq" id="WP_307631599.1">
    <property type="nucleotide sequence ID" value="NZ_JAPHEH010000001.1"/>
</dbReference>
<accession>A0A9X4ME41</accession>
<evidence type="ECO:0000256" key="4">
    <source>
        <dbReference type="ARBA" id="ARBA00023004"/>
    </source>
</evidence>
<evidence type="ECO:0000256" key="3">
    <source>
        <dbReference type="ARBA" id="ARBA00022723"/>
    </source>
</evidence>
<dbReference type="SUPFAM" id="SSF47188">
    <property type="entry name" value="Hemerythrin-like"/>
    <property type="match status" value="1"/>
</dbReference>
<dbReference type="GO" id="GO:0046872">
    <property type="term" value="F:metal ion binding"/>
    <property type="evidence" value="ECO:0007669"/>
    <property type="project" value="UniProtKB-KW"/>
</dbReference>
<feature type="domain" description="Hemerythrin-like" evidence="5">
    <location>
        <begin position="13"/>
        <end position="129"/>
    </location>
</feature>
<keyword evidence="7" id="KW-1185">Reference proteome</keyword>
<evidence type="ECO:0000256" key="2">
    <source>
        <dbReference type="ARBA" id="ARBA00022621"/>
    </source>
</evidence>
<evidence type="ECO:0000313" key="6">
    <source>
        <dbReference type="EMBL" id="MDG4474618.1"/>
    </source>
</evidence>
<proteinExistence type="inferred from homology"/>
<dbReference type="PROSITE" id="PS00550">
    <property type="entry name" value="HEMERYTHRINS"/>
    <property type="match status" value="1"/>
</dbReference>
<dbReference type="EMBL" id="JAPHEH010000001">
    <property type="protein sequence ID" value="MDG4474618.1"/>
    <property type="molecule type" value="Genomic_DNA"/>
</dbReference>
<dbReference type="PANTHER" id="PTHR37164:SF1">
    <property type="entry name" value="BACTERIOHEMERYTHRIN"/>
    <property type="match status" value="1"/>
</dbReference>
<name>A0A9X4ME41_9BACT</name>
<dbReference type="Pfam" id="PF01814">
    <property type="entry name" value="Hemerythrin"/>
    <property type="match status" value="1"/>
</dbReference>
<evidence type="ECO:0000256" key="1">
    <source>
        <dbReference type="ARBA" id="ARBA00010587"/>
    </source>
</evidence>
<evidence type="ECO:0000259" key="5">
    <source>
        <dbReference type="Pfam" id="PF01814"/>
    </source>
</evidence>
<gene>
    <name evidence="6" type="ORF">OLX77_00410</name>
</gene>
<dbReference type="CDD" id="cd12107">
    <property type="entry name" value="Hemerythrin"/>
    <property type="match status" value="1"/>
</dbReference>
<dbReference type="NCBIfam" id="TIGR02481">
    <property type="entry name" value="hemeryth_dom"/>
    <property type="match status" value="1"/>
</dbReference>
<protein>
    <submittedName>
        <fullName evidence="6">Bacteriohemerythrin</fullName>
    </submittedName>
</protein>
<keyword evidence="2" id="KW-0561">Oxygen transport</keyword>
<keyword evidence="2" id="KW-0813">Transport</keyword>
<keyword evidence="3" id="KW-0479">Metal-binding</keyword>
<keyword evidence="4" id="KW-0408">Iron</keyword>
<comment type="similarity">
    <text evidence="1">Belongs to the hemerythrin family.</text>
</comment>
<dbReference type="InterPro" id="IPR012312">
    <property type="entry name" value="Hemerythrin-like"/>
</dbReference>
<dbReference type="Gene3D" id="1.20.120.50">
    <property type="entry name" value="Hemerythrin-like"/>
    <property type="match status" value="1"/>
</dbReference>
<dbReference type="Proteomes" id="UP001154240">
    <property type="component" value="Unassembled WGS sequence"/>
</dbReference>
<dbReference type="InterPro" id="IPR050669">
    <property type="entry name" value="Hemerythrin"/>
</dbReference>
<sequence>MALLTWQEKYSVGIKQIDDQHKQLIDMINELNDAMLTGKGKDALMPVLNKLASYCVTHFAVEEKLFDTHAYPETADHKEKHSKMLAKVKALIGEVQSGKSTVSIEVMNFLKNWLDKHIMETDKKYGPYLNSKGVQ</sequence>